<dbReference type="GO" id="GO:0033982">
    <property type="term" value="F:3-dehydro-L-gulonate-6-phosphate decarboxylase activity"/>
    <property type="evidence" value="ECO:0007669"/>
    <property type="project" value="TreeGrafter"/>
</dbReference>
<dbReference type="InterPro" id="IPR014826">
    <property type="entry name" value="HCHO-activating_enzyme"/>
</dbReference>
<dbReference type="GeneID" id="10394534"/>
<keyword evidence="2 7" id="KW-0511">Multifunctional enzyme</keyword>
<feature type="binding site" evidence="7">
    <location>
        <position position="71"/>
    </location>
    <ligand>
        <name>substrate</name>
    </ligand>
</feature>
<feature type="active site" description="Proton donor" evidence="7">
    <location>
        <position position="20"/>
    </location>
</feature>
<dbReference type="SMART" id="SM00934">
    <property type="entry name" value="OMPdecase"/>
    <property type="match status" value="1"/>
</dbReference>
<dbReference type="InterPro" id="IPR020568">
    <property type="entry name" value="Ribosomal_Su5_D2-typ_SF"/>
</dbReference>
<evidence type="ECO:0000313" key="10">
    <source>
        <dbReference type="Proteomes" id="UP000008136"/>
    </source>
</evidence>
<dbReference type="Gene3D" id="3.30.230.60">
    <property type="entry name" value="Formaldehyde-activating enzyme"/>
    <property type="match status" value="1"/>
</dbReference>
<dbReference type="KEGG" id="ave:Arcve_1411"/>
<evidence type="ECO:0000256" key="1">
    <source>
        <dbReference type="ARBA" id="ARBA00023239"/>
    </source>
</evidence>
<comment type="function">
    <text evidence="5 7">Catalyzes the condensation of formaldehyde with tetrahydromethanopterin (H(4)MPT) to 5,10-methylenetetrahydromethanopterin.</text>
</comment>
<dbReference type="InterPro" id="IPR037075">
    <property type="entry name" value="HCHO-activating_enzyme_sf"/>
</dbReference>
<feature type="region of interest" description="Formaldehyde-activating enzyme" evidence="7">
    <location>
        <begin position="1"/>
        <end position="164"/>
    </location>
</feature>
<dbReference type="NCBIfam" id="TIGR03126">
    <property type="entry name" value="one_C_fae"/>
    <property type="match status" value="1"/>
</dbReference>
<dbReference type="FunFam" id="3.30.230.60:FF:000001">
    <property type="entry name" value="5,6,7,8-tetrahydromethanopterin hydro-lyase"/>
    <property type="match status" value="1"/>
</dbReference>
<dbReference type="Gene3D" id="3.20.20.70">
    <property type="entry name" value="Aldolase class I"/>
    <property type="match status" value="1"/>
</dbReference>
<feature type="region of interest" description="3-hexulose-6-phosphate synthase" evidence="7">
    <location>
        <begin position="165"/>
        <end position="397"/>
    </location>
</feature>
<protein>
    <recommendedName>
        <fullName evidence="7">Bifunctional enzyme Fae/Hps</fullName>
    </recommendedName>
    <domain>
        <recommendedName>
            <fullName evidence="7">5,6,7,8-tetrahydromethanopterin hydro-lyase</fullName>
            <ecNumber evidence="7">4.2.1.147</ecNumber>
        </recommendedName>
        <alternativeName>
            <fullName evidence="7">Formaldehyde-activating enzyme</fullName>
            <shortName evidence="7">Fae</shortName>
        </alternativeName>
    </domain>
    <domain>
        <recommendedName>
            <fullName evidence="7">3-hexulose-6-phosphate synthase</fullName>
            <shortName evidence="7">HPS</shortName>
            <ecNumber evidence="7">4.1.2.43</ecNumber>
        </recommendedName>
        <alternativeName>
            <fullName evidence="7">D-arabino-3-hexulose-6-phosphate formaldehyde lyase</fullName>
        </alternativeName>
    </domain>
</protein>
<dbReference type="InterPro" id="IPR001754">
    <property type="entry name" value="OMPdeCOase_dom"/>
</dbReference>
<dbReference type="PANTHER" id="PTHR35039">
    <property type="entry name" value="3-KETO-L-GULONATE-6-PHOSPHATE DECARBOXYLASE SGBH-RELATED"/>
    <property type="match status" value="1"/>
</dbReference>
<feature type="binding site" evidence="7">
    <location>
        <position position="51"/>
    </location>
    <ligand>
        <name>substrate</name>
    </ligand>
</feature>
<feature type="domain" description="Orotidine 5'-phosphate decarboxylase" evidence="8">
    <location>
        <begin position="177"/>
        <end position="380"/>
    </location>
</feature>
<comment type="catalytic activity">
    <reaction evidence="4 7">
        <text>5,6,7,8-tetrahydromethanopterin + formaldehyde = 5,10-methylenetetrahydromethanopterin + H2O</text>
        <dbReference type="Rhea" id="RHEA:24678"/>
        <dbReference type="ChEBI" id="CHEBI:15377"/>
        <dbReference type="ChEBI" id="CHEBI:16842"/>
        <dbReference type="ChEBI" id="CHEBI:57818"/>
        <dbReference type="ChEBI" id="CHEBI:58103"/>
        <dbReference type="EC" id="4.2.1.147"/>
    </reaction>
</comment>
<gene>
    <name evidence="7" type="primary">fae-hps</name>
    <name evidence="9" type="ordered locus">Arcve_1411</name>
</gene>
<dbReference type="InterPro" id="IPR020868">
    <property type="entry name" value="Fae/Hps"/>
</dbReference>
<dbReference type="AlphaFoldDB" id="F2KNT8"/>
<dbReference type="PANTHER" id="PTHR35039:SF3">
    <property type="entry name" value="3-KETO-L-GULONATE-6-PHOSPHATE DECARBOXYLASE SGBH-RELATED"/>
    <property type="match status" value="1"/>
</dbReference>
<dbReference type="GO" id="GO:0006207">
    <property type="term" value="P:'de novo' pyrimidine nucleobase biosynthetic process"/>
    <property type="evidence" value="ECO:0007669"/>
    <property type="project" value="InterPro"/>
</dbReference>
<feature type="binding site" evidence="7">
    <location>
        <position position="69"/>
    </location>
    <ligand>
        <name>substrate</name>
    </ligand>
</feature>
<dbReference type="Pfam" id="PF00215">
    <property type="entry name" value="OMPdecase"/>
    <property type="match status" value="1"/>
</dbReference>
<name>F2KNT8_ARCVS</name>
<evidence type="ECO:0000313" key="9">
    <source>
        <dbReference type="EMBL" id="AEA47415.1"/>
    </source>
</evidence>
<dbReference type="EMBL" id="CP002588">
    <property type="protein sequence ID" value="AEA47415.1"/>
    <property type="molecule type" value="Genomic_DNA"/>
</dbReference>
<dbReference type="GO" id="GO:0016836">
    <property type="term" value="F:hydro-lyase activity"/>
    <property type="evidence" value="ECO:0007669"/>
    <property type="project" value="UniProtKB-UniRule"/>
</dbReference>
<dbReference type="STRING" id="693661.Arcve_1411"/>
<dbReference type="NCBIfam" id="NF009833">
    <property type="entry name" value="PRK13307.1"/>
    <property type="match status" value="1"/>
</dbReference>
<dbReference type="Pfam" id="PF08714">
    <property type="entry name" value="Fae"/>
    <property type="match status" value="1"/>
</dbReference>
<dbReference type="GO" id="GO:0016840">
    <property type="term" value="F:carbon-nitrogen lyase activity"/>
    <property type="evidence" value="ECO:0007669"/>
    <property type="project" value="InterPro"/>
</dbReference>
<keyword evidence="10" id="KW-1185">Reference proteome</keyword>
<comment type="similarity">
    <text evidence="7">In the C-terminal section; belongs to the HPS/KGPDC family. HPS subfamily.</text>
</comment>
<dbReference type="RefSeq" id="WP_013684076.1">
    <property type="nucleotide sequence ID" value="NC_015320.1"/>
</dbReference>
<proteinExistence type="inferred from homology"/>
<dbReference type="GO" id="GO:0019854">
    <property type="term" value="P:L-ascorbic acid catabolic process"/>
    <property type="evidence" value="ECO:0007669"/>
    <property type="project" value="TreeGrafter"/>
</dbReference>
<comment type="similarity">
    <text evidence="7">In the N-terminal section; belongs to the formaldehyde-activating enzyme family.</text>
</comment>
<organism evidence="9 10">
    <name type="scientific">Archaeoglobus veneficus (strain DSM 11195 / SNP6)</name>
    <dbReference type="NCBI Taxonomy" id="693661"/>
    <lineage>
        <taxon>Archaea</taxon>
        <taxon>Methanobacteriati</taxon>
        <taxon>Methanobacteriota</taxon>
        <taxon>Archaeoglobi</taxon>
        <taxon>Archaeoglobales</taxon>
        <taxon>Archaeoglobaceae</taxon>
        <taxon>Archaeoglobus</taxon>
    </lineage>
</organism>
<dbReference type="InterPro" id="IPR011060">
    <property type="entry name" value="RibuloseP-bd_barrel"/>
</dbReference>
<dbReference type="InterPro" id="IPR013785">
    <property type="entry name" value="Aldolase_TIM"/>
</dbReference>
<evidence type="ECO:0000256" key="5">
    <source>
        <dbReference type="ARBA" id="ARBA00056998"/>
    </source>
</evidence>
<evidence type="ECO:0000256" key="4">
    <source>
        <dbReference type="ARBA" id="ARBA00052457"/>
    </source>
</evidence>
<accession>F2KNT8</accession>
<keyword evidence="3 7" id="KW-0119">Carbohydrate metabolism</keyword>
<feature type="binding site" evidence="7">
    <location>
        <position position="22"/>
    </location>
    <ligand>
        <name>substrate</name>
    </ligand>
</feature>
<dbReference type="EC" id="4.1.2.43" evidence="7"/>
<evidence type="ECO:0000256" key="3">
    <source>
        <dbReference type="ARBA" id="ARBA00023277"/>
    </source>
</evidence>
<evidence type="ECO:0000256" key="6">
    <source>
        <dbReference type="ARBA" id="ARBA00061519"/>
    </source>
</evidence>
<comment type="similarity">
    <text evidence="6">Belongs to the formaldehyde-activating enzyme family.</text>
</comment>
<evidence type="ECO:0000256" key="7">
    <source>
        <dbReference type="HAMAP-Rule" id="MF_01268"/>
    </source>
</evidence>
<dbReference type="InterPro" id="IPR041710">
    <property type="entry name" value="HPS/KGPDC"/>
</dbReference>
<sequence>MDIDMRVGEALIGEGYEVAHVDLLIGDKRGPVGTAFANALSQLSAGHTPLLAVVRPNLITKPPAVIVPKVTVRDLEQAELIFGPAQAAVAKAIADAVEEGVIPKEAAEDLVVIVSVFIHPKAKNKHKIYYYNYGATKLALRRAMRGFPDVDKVLYEKDRSAHPFVGRKLTKLWDPPYLQIALDLTSLEEVIRVLQQIPESDHIIYEVGTPLAKRYGAEVILKLREVKPNAFFVLDLKTLDTGNLEARMAADATANAVVISGLAPVQTIVKAIKEAEKTGIYSVVDMLNVEEPVKRLEKISEAGVMPNVVELHRAIDVEGIAPPPWTYAKEVKEKFNVLVGVAGGLRPENMGEAIAAGADILVVGRAITRARDIEGAARRFLVAMKPDTDQFRIMTDF</sequence>
<dbReference type="GO" id="GO:0016051">
    <property type="term" value="P:carbohydrate biosynthetic process"/>
    <property type="evidence" value="ECO:0007669"/>
    <property type="project" value="UniProtKB-UniRule"/>
</dbReference>
<reference evidence="9 10" key="1">
    <citation type="submission" date="2011-03" db="EMBL/GenBank/DDBJ databases">
        <title>The complete genome of Archaeoglobus veneficus SNP6.</title>
        <authorList>
            <consortium name="US DOE Joint Genome Institute (JGI-PGF)"/>
            <person name="Lucas S."/>
            <person name="Copeland A."/>
            <person name="Lapidus A."/>
            <person name="Bruce D."/>
            <person name="Goodwin L."/>
            <person name="Pitluck S."/>
            <person name="Kyrpides N."/>
            <person name="Mavromatis K."/>
            <person name="Pagani I."/>
            <person name="Ivanova N."/>
            <person name="Mikhailova N."/>
            <person name="Lu M."/>
            <person name="Detter J.C."/>
            <person name="Tapia R."/>
            <person name="Han C."/>
            <person name="Land M."/>
            <person name="Hauser L."/>
            <person name="Markowitz V."/>
            <person name="Cheng J.-F."/>
            <person name="Hugenholtz P."/>
            <person name="Woyke T."/>
            <person name="Wu D."/>
            <person name="Spring S."/>
            <person name="Brambilla E."/>
            <person name="Klenk H.-P."/>
            <person name="Eisen J.A."/>
        </authorList>
    </citation>
    <scope>NUCLEOTIDE SEQUENCE [LARGE SCALE GENOMIC DNA]</scope>
    <source>
        <strain>SNP6</strain>
    </source>
</reference>
<feature type="binding site" evidence="7">
    <location>
        <position position="86"/>
    </location>
    <ligand>
        <name>substrate</name>
    </ligand>
</feature>
<dbReference type="CDD" id="cd04726">
    <property type="entry name" value="KGPDC_HPS"/>
    <property type="match status" value="1"/>
</dbReference>
<dbReference type="SUPFAM" id="SSF51366">
    <property type="entry name" value="Ribulose-phoshate binding barrel"/>
    <property type="match status" value="1"/>
</dbReference>
<dbReference type="eggNOG" id="arCOG00103">
    <property type="taxonomic scope" value="Archaea"/>
</dbReference>
<dbReference type="Proteomes" id="UP000008136">
    <property type="component" value="Chromosome"/>
</dbReference>
<comment type="function">
    <text evidence="7">Catalyzes the reversible formation of ribulose-5-phosphate and formaldehyde from 3-hexulose-6-phosphate.</text>
</comment>
<dbReference type="UniPathway" id="UPA00293"/>
<comment type="catalytic activity">
    <reaction evidence="7">
        <text>D-ribulose 5-phosphate + formaldehyde = D-arabino-hex-3-ulose 6-phosphate</text>
        <dbReference type="Rhea" id="RHEA:25201"/>
        <dbReference type="ChEBI" id="CHEBI:16842"/>
        <dbReference type="ChEBI" id="CHEBI:58121"/>
        <dbReference type="ChEBI" id="CHEBI:58542"/>
        <dbReference type="EC" id="4.1.2.43"/>
    </reaction>
</comment>
<dbReference type="EC" id="4.2.1.147" evidence="7"/>
<comment type="pathway">
    <text evidence="7">Carbohydrate biosynthesis; D-ribose 5-phosphate biosynthesis.</text>
</comment>
<evidence type="ECO:0000259" key="8">
    <source>
        <dbReference type="SMART" id="SM00934"/>
    </source>
</evidence>
<dbReference type="HOGENOM" id="CLU_701335_0_0_2"/>
<dbReference type="GO" id="GO:0043801">
    <property type="term" value="F:hexulose-6-phosphate synthase activity"/>
    <property type="evidence" value="ECO:0007669"/>
    <property type="project" value="UniProtKB-UniRule"/>
</dbReference>
<dbReference type="GO" id="GO:0004590">
    <property type="term" value="F:orotidine-5'-phosphate decarboxylase activity"/>
    <property type="evidence" value="ECO:0007669"/>
    <property type="project" value="InterPro"/>
</dbReference>
<evidence type="ECO:0000256" key="2">
    <source>
        <dbReference type="ARBA" id="ARBA00023268"/>
    </source>
</evidence>
<dbReference type="SUPFAM" id="SSF54211">
    <property type="entry name" value="Ribosomal protein S5 domain 2-like"/>
    <property type="match status" value="1"/>
</dbReference>
<keyword evidence="1 7" id="KW-0456">Lyase</keyword>
<dbReference type="HAMAP" id="MF_01268">
    <property type="entry name" value="Fae_Hps"/>
    <property type="match status" value="1"/>
</dbReference>